<protein>
    <recommendedName>
        <fullName evidence="4">NADP-dependent oxidoreductase domain-containing protein</fullName>
    </recommendedName>
</protein>
<evidence type="ECO:0000256" key="3">
    <source>
        <dbReference type="SAM" id="MobiDB-lite"/>
    </source>
</evidence>
<dbReference type="AlphaFoldDB" id="A0A4S4CXD8"/>
<dbReference type="Pfam" id="PF00248">
    <property type="entry name" value="Aldo_ket_red"/>
    <property type="match status" value="1"/>
</dbReference>
<evidence type="ECO:0000313" key="5">
    <source>
        <dbReference type="EMBL" id="THF94338.1"/>
    </source>
</evidence>
<feature type="domain" description="NADP-dependent oxidoreductase" evidence="4">
    <location>
        <begin position="100"/>
        <end position="422"/>
    </location>
</feature>
<dbReference type="PROSITE" id="PS00062">
    <property type="entry name" value="ALDOKETO_REDUCTASE_2"/>
    <property type="match status" value="1"/>
</dbReference>
<gene>
    <name evidence="5" type="ORF">TEA_019918</name>
</gene>
<evidence type="ECO:0000256" key="1">
    <source>
        <dbReference type="ARBA" id="ARBA00022857"/>
    </source>
</evidence>
<dbReference type="CDD" id="cd19093">
    <property type="entry name" value="AKR_AtPLR-like"/>
    <property type="match status" value="1"/>
</dbReference>
<sequence>MMRPWDNATKERRQSTGRRDDEEDDETMRRWNEDSLLGVGTTEKMIRRCDVATMERTQSSGALLAATFSPRKVQRIRAAVSTETEEGKAKLGGSELKVSRLGIGAWSWGDTSYWNNFEWDDRRMKAAKAAFDTSVDCGITFFDTAEVYGSRVRNEFDLHCFLSAFCNENVNDSIRATFFIDSDVVWCNKFRNTTRKERKERNPEVEVAVATKFAALPWRLGRQSVLTALKDSLCRLGLSSVDLYQLHWCQEYGEMKVVHSYLSFHSAMGYIDGLGDAVEQGLVKAIGVSNYNENRLRDAYEKLKKRGIPLASNQVNYSLIYRLPEENGVKATCDELGITLIAYSPIAQGALTGKYTPENPPTGPRGRIYTPEFLTRVVLNWLISQENVIPIPGAKNGEQAAEFAGALAWRLTDEEIEELRSLASETKPVIGFPVEKL</sequence>
<organism evidence="5 6">
    <name type="scientific">Camellia sinensis var. sinensis</name>
    <name type="common">China tea</name>
    <dbReference type="NCBI Taxonomy" id="542762"/>
    <lineage>
        <taxon>Eukaryota</taxon>
        <taxon>Viridiplantae</taxon>
        <taxon>Streptophyta</taxon>
        <taxon>Embryophyta</taxon>
        <taxon>Tracheophyta</taxon>
        <taxon>Spermatophyta</taxon>
        <taxon>Magnoliopsida</taxon>
        <taxon>eudicotyledons</taxon>
        <taxon>Gunneridae</taxon>
        <taxon>Pentapetalae</taxon>
        <taxon>asterids</taxon>
        <taxon>Ericales</taxon>
        <taxon>Theaceae</taxon>
        <taxon>Camellia</taxon>
    </lineage>
</organism>
<dbReference type="InterPro" id="IPR036812">
    <property type="entry name" value="NAD(P)_OxRdtase_dom_sf"/>
</dbReference>
<evidence type="ECO:0000259" key="4">
    <source>
        <dbReference type="Pfam" id="PF00248"/>
    </source>
</evidence>
<proteinExistence type="predicted"/>
<dbReference type="InterPro" id="IPR023210">
    <property type="entry name" value="NADP_OxRdtase_dom"/>
</dbReference>
<keyword evidence="6" id="KW-1185">Reference proteome</keyword>
<keyword evidence="2" id="KW-0560">Oxidoreductase</keyword>
<dbReference type="SUPFAM" id="SSF51430">
    <property type="entry name" value="NAD(P)-linked oxidoreductase"/>
    <property type="match status" value="1"/>
</dbReference>
<name>A0A4S4CXD8_CAMSN</name>
<comment type="caution">
    <text evidence="5">The sequence shown here is derived from an EMBL/GenBank/DDBJ whole genome shotgun (WGS) entry which is preliminary data.</text>
</comment>
<dbReference type="InterPro" id="IPR018170">
    <property type="entry name" value="Aldo/ket_reductase_CS"/>
</dbReference>
<dbReference type="Proteomes" id="UP000306102">
    <property type="component" value="Unassembled WGS sequence"/>
</dbReference>
<accession>A0A4S4CXD8</accession>
<reference evidence="5 6" key="1">
    <citation type="journal article" date="2018" name="Proc. Natl. Acad. Sci. U.S.A.">
        <title>Draft genome sequence of Camellia sinensis var. sinensis provides insights into the evolution of the tea genome and tea quality.</title>
        <authorList>
            <person name="Wei C."/>
            <person name="Yang H."/>
            <person name="Wang S."/>
            <person name="Zhao J."/>
            <person name="Liu C."/>
            <person name="Gao L."/>
            <person name="Xia E."/>
            <person name="Lu Y."/>
            <person name="Tai Y."/>
            <person name="She G."/>
            <person name="Sun J."/>
            <person name="Cao H."/>
            <person name="Tong W."/>
            <person name="Gao Q."/>
            <person name="Li Y."/>
            <person name="Deng W."/>
            <person name="Jiang X."/>
            <person name="Wang W."/>
            <person name="Chen Q."/>
            <person name="Zhang S."/>
            <person name="Li H."/>
            <person name="Wu J."/>
            <person name="Wang P."/>
            <person name="Li P."/>
            <person name="Shi C."/>
            <person name="Zheng F."/>
            <person name="Jian J."/>
            <person name="Huang B."/>
            <person name="Shan D."/>
            <person name="Shi M."/>
            <person name="Fang C."/>
            <person name="Yue Y."/>
            <person name="Li F."/>
            <person name="Li D."/>
            <person name="Wei S."/>
            <person name="Han B."/>
            <person name="Jiang C."/>
            <person name="Yin Y."/>
            <person name="Xia T."/>
            <person name="Zhang Z."/>
            <person name="Bennetzen J.L."/>
            <person name="Zhao S."/>
            <person name="Wan X."/>
        </authorList>
    </citation>
    <scope>NUCLEOTIDE SEQUENCE [LARGE SCALE GENOMIC DNA]</scope>
    <source>
        <strain evidence="6">cv. Shuchazao</strain>
        <tissue evidence="5">Leaf</tissue>
    </source>
</reference>
<keyword evidence="1" id="KW-0521">NADP</keyword>
<dbReference type="EMBL" id="SDRB02013706">
    <property type="protein sequence ID" value="THF94338.1"/>
    <property type="molecule type" value="Genomic_DNA"/>
</dbReference>
<dbReference type="Gene3D" id="3.20.20.100">
    <property type="entry name" value="NADP-dependent oxidoreductase domain"/>
    <property type="match status" value="1"/>
</dbReference>
<feature type="region of interest" description="Disordered" evidence="3">
    <location>
        <begin position="1"/>
        <end position="29"/>
    </location>
</feature>
<dbReference type="GO" id="GO:0005737">
    <property type="term" value="C:cytoplasm"/>
    <property type="evidence" value="ECO:0007669"/>
    <property type="project" value="TreeGrafter"/>
</dbReference>
<dbReference type="PANTHER" id="PTHR43625:SF88">
    <property type="entry name" value="OS07G0143000 PROTEIN"/>
    <property type="match status" value="1"/>
</dbReference>
<dbReference type="PANTHER" id="PTHR43625">
    <property type="entry name" value="AFLATOXIN B1 ALDEHYDE REDUCTASE"/>
    <property type="match status" value="1"/>
</dbReference>
<dbReference type="STRING" id="542762.A0A4S4CXD8"/>
<evidence type="ECO:0000256" key="2">
    <source>
        <dbReference type="ARBA" id="ARBA00023002"/>
    </source>
</evidence>
<evidence type="ECO:0000313" key="6">
    <source>
        <dbReference type="Proteomes" id="UP000306102"/>
    </source>
</evidence>
<feature type="compositionally biased region" description="Basic and acidic residues" evidence="3">
    <location>
        <begin position="8"/>
        <end position="20"/>
    </location>
</feature>
<dbReference type="InterPro" id="IPR050791">
    <property type="entry name" value="Aldo-Keto_reductase"/>
</dbReference>
<dbReference type="GO" id="GO:0016491">
    <property type="term" value="F:oxidoreductase activity"/>
    <property type="evidence" value="ECO:0007669"/>
    <property type="project" value="UniProtKB-KW"/>
</dbReference>